<dbReference type="GeneID" id="20201345"/>
<dbReference type="RefSeq" id="XP_009031349.1">
    <property type="nucleotide sequence ID" value="XM_009033101.1"/>
</dbReference>
<dbReference type="InParanoid" id="T1EXP5"/>
<accession>T1EXP5</accession>
<reference evidence="3" key="3">
    <citation type="submission" date="2015-06" db="UniProtKB">
        <authorList>
            <consortium name="EnsemblMetazoa"/>
        </authorList>
    </citation>
    <scope>IDENTIFICATION</scope>
</reference>
<protein>
    <submittedName>
        <fullName evidence="2 3">Uncharacterized protein</fullName>
    </submittedName>
</protein>
<evidence type="ECO:0000313" key="2">
    <source>
        <dbReference type="EMBL" id="ESN90407.1"/>
    </source>
</evidence>
<name>T1EXP5_HELRO</name>
<dbReference type="EMBL" id="KB097753">
    <property type="protein sequence ID" value="ESN90407.1"/>
    <property type="molecule type" value="Genomic_DNA"/>
</dbReference>
<dbReference type="AlphaFoldDB" id="T1EXP5"/>
<evidence type="ECO:0000313" key="4">
    <source>
        <dbReference type="Proteomes" id="UP000015101"/>
    </source>
</evidence>
<feature type="compositionally biased region" description="Acidic residues" evidence="1">
    <location>
        <begin position="1"/>
        <end position="13"/>
    </location>
</feature>
<keyword evidence="4" id="KW-1185">Reference proteome</keyword>
<dbReference type="CTD" id="20201345"/>
<dbReference type="Proteomes" id="UP000015101">
    <property type="component" value="Unassembled WGS sequence"/>
</dbReference>
<gene>
    <name evidence="3" type="primary">20201345</name>
    <name evidence="2" type="ORF">HELRODRAFT_166073</name>
</gene>
<evidence type="ECO:0000313" key="3">
    <source>
        <dbReference type="EnsemblMetazoa" id="HelroP166073"/>
    </source>
</evidence>
<dbReference type="EMBL" id="AMQM01002251">
    <property type="status" value="NOT_ANNOTATED_CDS"/>
    <property type="molecule type" value="Genomic_DNA"/>
</dbReference>
<evidence type="ECO:0000256" key="1">
    <source>
        <dbReference type="SAM" id="MobiDB-lite"/>
    </source>
</evidence>
<reference evidence="4" key="1">
    <citation type="submission" date="2012-12" db="EMBL/GenBank/DDBJ databases">
        <authorList>
            <person name="Hellsten U."/>
            <person name="Grimwood J."/>
            <person name="Chapman J.A."/>
            <person name="Shapiro H."/>
            <person name="Aerts A."/>
            <person name="Otillar R.P."/>
            <person name="Terry A.Y."/>
            <person name="Boore J.L."/>
            <person name="Simakov O."/>
            <person name="Marletaz F."/>
            <person name="Cho S.-J."/>
            <person name="Edsinger-Gonzales E."/>
            <person name="Havlak P."/>
            <person name="Kuo D.-H."/>
            <person name="Larsson T."/>
            <person name="Lv J."/>
            <person name="Arendt D."/>
            <person name="Savage R."/>
            <person name="Osoegawa K."/>
            <person name="de Jong P."/>
            <person name="Lindberg D.R."/>
            <person name="Seaver E.C."/>
            <person name="Weisblat D.A."/>
            <person name="Putnam N.H."/>
            <person name="Grigoriev I.V."/>
            <person name="Rokhsar D.S."/>
        </authorList>
    </citation>
    <scope>NUCLEOTIDE SEQUENCE</scope>
</reference>
<feature type="compositionally biased region" description="Polar residues" evidence="1">
    <location>
        <begin position="29"/>
        <end position="40"/>
    </location>
</feature>
<proteinExistence type="predicted"/>
<dbReference type="EnsemblMetazoa" id="HelroT166073">
    <property type="protein sequence ID" value="HelroP166073"/>
    <property type="gene ID" value="HelroG166073"/>
</dbReference>
<reference evidence="2 4" key="2">
    <citation type="journal article" date="2013" name="Nature">
        <title>Insights into bilaterian evolution from three spiralian genomes.</title>
        <authorList>
            <person name="Simakov O."/>
            <person name="Marletaz F."/>
            <person name="Cho S.J."/>
            <person name="Edsinger-Gonzales E."/>
            <person name="Havlak P."/>
            <person name="Hellsten U."/>
            <person name="Kuo D.H."/>
            <person name="Larsson T."/>
            <person name="Lv J."/>
            <person name="Arendt D."/>
            <person name="Savage R."/>
            <person name="Osoegawa K."/>
            <person name="de Jong P."/>
            <person name="Grimwood J."/>
            <person name="Chapman J.A."/>
            <person name="Shapiro H."/>
            <person name="Aerts A."/>
            <person name="Otillar R.P."/>
            <person name="Terry A.Y."/>
            <person name="Boore J.L."/>
            <person name="Grigoriev I.V."/>
            <person name="Lindberg D.R."/>
            <person name="Seaver E.C."/>
            <person name="Weisblat D.A."/>
            <person name="Putnam N.H."/>
            <person name="Rokhsar D.S."/>
        </authorList>
    </citation>
    <scope>NUCLEOTIDE SEQUENCE</scope>
</reference>
<sequence>MQSVFYEDDENLLGEDASTPTNTHPPAPGQQQAHSSSSSYLMIGENMVRTASVANEADAPASPVGTSTDGVMMMQYQIKFVWLSTDPSDLRGVTHGNQLHAGAHAQCTPAQLRQLQWTHQLPLTYIT</sequence>
<dbReference type="KEGG" id="hro:HELRODRAFT_166073"/>
<feature type="region of interest" description="Disordered" evidence="1">
    <location>
        <begin position="1"/>
        <end position="40"/>
    </location>
</feature>
<organism evidence="3 4">
    <name type="scientific">Helobdella robusta</name>
    <name type="common">Californian leech</name>
    <dbReference type="NCBI Taxonomy" id="6412"/>
    <lineage>
        <taxon>Eukaryota</taxon>
        <taxon>Metazoa</taxon>
        <taxon>Spiralia</taxon>
        <taxon>Lophotrochozoa</taxon>
        <taxon>Annelida</taxon>
        <taxon>Clitellata</taxon>
        <taxon>Hirudinea</taxon>
        <taxon>Rhynchobdellida</taxon>
        <taxon>Glossiphoniidae</taxon>
        <taxon>Helobdella</taxon>
    </lineage>
</organism>
<dbReference type="HOGENOM" id="CLU_1972913_0_0_1"/>